<accession>A0ABS2SV87</accession>
<dbReference type="EC" id="2.1.1.187" evidence="2"/>
<dbReference type="EMBL" id="JAFBCV010000006">
    <property type="protein sequence ID" value="MBM7838931.1"/>
    <property type="molecule type" value="Genomic_DNA"/>
</dbReference>
<proteinExistence type="predicted"/>
<dbReference type="Proteomes" id="UP001179280">
    <property type="component" value="Unassembled WGS sequence"/>
</dbReference>
<dbReference type="GO" id="GO:0052911">
    <property type="term" value="F:23S rRNA (guanine(745)-N(1))-methyltransferase activity"/>
    <property type="evidence" value="ECO:0007669"/>
    <property type="project" value="UniProtKB-EC"/>
</dbReference>
<gene>
    <name evidence="2" type="ORF">JOC54_002201</name>
</gene>
<keyword evidence="2" id="KW-0808">Transferase</keyword>
<evidence type="ECO:0000259" key="1">
    <source>
        <dbReference type="Pfam" id="PF13649"/>
    </source>
</evidence>
<dbReference type="Pfam" id="PF13649">
    <property type="entry name" value="Methyltransf_25"/>
    <property type="match status" value="1"/>
</dbReference>
<keyword evidence="3" id="KW-1185">Reference proteome</keyword>
<reference evidence="2" key="1">
    <citation type="submission" date="2021-01" db="EMBL/GenBank/DDBJ databases">
        <title>Genomic Encyclopedia of Type Strains, Phase IV (KMG-IV): sequencing the most valuable type-strain genomes for metagenomic binning, comparative biology and taxonomic classification.</title>
        <authorList>
            <person name="Goeker M."/>
        </authorList>
    </citation>
    <scope>NUCLEOTIDE SEQUENCE</scope>
    <source>
        <strain evidence="2">DSM 21943</strain>
    </source>
</reference>
<name>A0ABS2SV87_9BACI</name>
<feature type="domain" description="Methyltransferase" evidence="1">
    <location>
        <begin position="60"/>
        <end position="122"/>
    </location>
</feature>
<comment type="caution">
    <text evidence="2">The sequence shown here is derived from an EMBL/GenBank/DDBJ whole genome shotgun (WGS) entry which is preliminary data.</text>
</comment>
<dbReference type="CDD" id="cd02440">
    <property type="entry name" value="AdoMet_MTases"/>
    <property type="match status" value="1"/>
</dbReference>
<dbReference type="InterPro" id="IPR041698">
    <property type="entry name" value="Methyltransf_25"/>
</dbReference>
<dbReference type="InterPro" id="IPR029063">
    <property type="entry name" value="SAM-dependent_MTases_sf"/>
</dbReference>
<evidence type="ECO:0000313" key="2">
    <source>
        <dbReference type="EMBL" id="MBM7838931.1"/>
    </source>
</evidence>
<keyword evidence="2" id="KW-0489">Methyltransferase</keyword>
<sequence length="258" mass="29212">MAMKLMNHPDWKQPHSNDWYNQLAQEAAAYSYDWSSTYSDRTGENLFDEQASLLVKDKDVLDIGCADGHFTERWSKTALRTVGIDASEAFIAIAKRKERANLSFVKANSKENLPNLNRPFQVGLIRKGPTSGYAILKHYLSSEGTFLGLHPGDQSGEELITLFPNLFNERNQSEVKQKLQVIEEELAFKSFHIDDVSCTEWLHTPVDVLKLACFGQKQTVLLAALEKELKNVAEIFNKHNTSEGLAITYSRYLVRGKV</sequence>
<protein>
    <submittedName>
        <fullName evidence="2">23S rRNA (Guanine745-N1)-methyltransferase</fullName>
        <ecNumber evidence="2">2.1.1.187</ecNumber>
    </submittedName>
</protein>
<dbReference type="SUPFAM" id="SSF53335">
    <property type="entry name" value="S-adenosyl-L-methionine-dependent methyltransferases"/>
    <property type="match status" value="1"/>
</dbReference>
<organism evidence="2 3">
    <name type="scientific">Shouchella xiaoxiensis</name>
    <dbReference type="NCBI Taxonomy" id="766895"/>
    <lineage>
        <taxon>Bacteria</taxon>
        <taxon>Bacillati</taxon>
        <taxon>Bacillota</taxon>
        <taxon>Bacilli</taxon>
        <taxon>Bacillales</taxon>
        <taxon>Bacillaceae</taxon>
        <taxon>Shouchella</taxon>
    </lineage>
</organism>
<dbReference type="Gene3D" id="3.40.50.150">
    <property type="entry name" value="Vaccinia Virus protein VP39"/>
    <property type="match status" value="1"/>
</dbReference>
<evidence type="ECO:0000313" key="3">
    <source>
        <dbReference type="Proteomes" id="UP001179280"/>
    </source>
</evidence>